<name>A0ACC0DTR3_9BASI</name>
<organism evidence="1 2">
    <name type="scientific">Puccinia striiformis f. sp. tritici</name>
    <dbReference type="NCBI Taxonomy" id="168172"/>
    <lineage>
        <taxon>Eukaryota</taxon>
        <taxon>Fungi</taxon>
        <taxon>Dikarya</taxon>
        <taxon>Basidiomycota</taxon>
        <taxon>Pucciniomycotina</taxon>
        <taxon>Pucciniomycetes</taxon>
        <taxon>Pucciniales</taxon>
        <taxon>Pucciniaceae</taxon>
        <taxon>Puccinia</taxon>
    </lineage>
</organism>
<comment type="caution">
    <text evidence="1">The sequence shown here is derived from an EMBL/GenBank/DDBJ whole genome shotgun (WGS) entry which is preliminary data.</text>
</comment>
<sequence length="133" mass="14837">MPHHHQLNNSRHLIWIKTIAPARMSRWLAYPKNMLKQTKPLASQDPPSTNQQESPNHIASLTIDNLDKGTKEDIPLASIPNHPVEPDHNRADFSPLANCPATDFASTVLKAHKNVSSIPRQVKPSTTVSKEDD</sequence>
<reference evidence="2" key="1">
    <citation type="journal article" date="2018" name="BMC Genomics">
        <title>Genomic insights into host adaptation between the wheat stripe rust pathogen (Puccinia striiformis f. sp. tritici) and the barley stripe rust pathogen (Puccinia striiformis f. sp. hordei).</title>
        <authorList>
            <person name="Xia C."/>
            <person name="Wang M."/>
            <person name="Yin C."/>
            <person name="Cornejo O.E."/>
            <person name="Hulbert S.H."/>
            <person name="Chen X."/>
        </authorList>
    </citation>
    <scope>NUCLEOTIDE SEQUENCE [LARGE SCALE GENOMIC DNA]</scope>
    <source>
        <strain evidence="2">93-210</strain>
    </source>
</reference>
<accession>A0ACC0DTR3</accession>
<proteinExistence type="predicted"/>
<evidence type="ECO:0000313" key="1">
    <source>
        <dbReference type="EMBL" id="KAI7938399.1"/>
    </source>
</evidence>
<dbReference type="EMBL" id="CM045880">
    <property type="protein sequence ID" value="KAI7938399.1"/>
    <property type="molecule type" value="Genomic_DNA"/>
</dbReference>
<reference evidence="1 2" key="3">
    <citation type="journal article" date="2022" name="Microbiol. Spectr.">
        <title>Folding features and dynamics of 3D genome architecture in plant fungal pathogens.</title>
        <authorList>
            <person name="Xia C."/>
        </authorList>
    </citation>
    <scope>NUCLEOTIDE SEQUENCE [LARGE SCALE GENOMIC DNA]</scope>
    <source>
        <strain evidence="1 2">93-210</strain>
    </source>
</reference>
<gene>
    <name evidence="1" type="ORF">MJO28_015319</name>
</gene>
<protein>
    <submittedName>
        <fullName evidence="1">Uncharacterized protein</fullName>
    </submittedName>
</protein>
<dbReference type="Proteomes" id="UP001060170">
    <property type="component" value="Chromosome 16"/>
</dbReference>
<keyword evidence="2" id="KW-1185">Reference proteome</keyword>
<evidence type="ECO:0000313" key="2">
    <source>
        <dbReference type="Proteomes" id="UP001060170"/>
    </source>
</evidence>
<reference evidence="2" key="2">
    <citation type="journal article" date="2018" name="Mol. Plant Microbe Interact.">
        <title>Genome sequence resources for the wheat stripe rust pathogen (Puccinia striiformis f. sp. tritici) and the barley stripe rust pathogen (Puccinia striiformis f. sp. hordei).</title>
        <authorList>
            <person name="Xia C."/>
            <person name="Wang M."/>
            <person name="Yin C."/>
            <person name="Cornejo O.E."/>
            <person name="Hulbert S.H."/>
            <person name="Chen X."/>
        </authorList>
    </citation>
    <scope>NUCLEOTIDE SEQUENCE [LARGE SCALE GENOMIC DNA]</scope>
    <source>
        <strain evidence="2">93-210</strain>
    </source>
</reference>